<comment type="caution">
    <text evidence="1">The sequence shown here is derived from an EMBL/GenBank/DDBJ whole genome shotgun (WGS) entry which is preliminary data.</text>
</comment>
<dbReference type="EMBL" id="PYJM01000012">
    <property type="protein sequence ID" value="PUA41524.1"/>
    <property type="molecule type" value="Genomic_DNA"/>
</dbReference>
<organism evidence="1 2">
    <name type="scientific">Pseudomonas protegens</name>
    <dbReference type="NCBI Taxonomy" id="380021"/>
    <lineage>
        <taxon>Bacteria</taxon>
        <taxon>Pseudomonadati</taxon>
        <taxon>Pseudomonadota</taxon>
        <taxon>Gammaproteobacteria</taxon>
        <taxon>Pseudomonadales</taxon>
        <taxon>Pseudomonadaceae</taxon>
        <taxon>Pseudomonas</taxon>
    </lineage>
</organism>
<reference evidence="1 2" key="1">
    <citation type="submission" date="2018-03" db="EMBL/GenBank/DDBJ databases">
        <title>Draft genome sequence of the plant growth promoting rhizobacterium Pseudomonas protegens strain BNJ-SS-45 isolated from wheat (Triticum aestivum) rhizosphere.</title>
        <authorList>
            <person name="Bajpai A."/>
            <person name="Shende K."/>
            <person name="Meena N."/>
            <person name="Upadhyayula S.R."/>
            <person name="Suravajhala P."/>
            <person name="Medicherla K.M."/>
            <person name="Johri B.N."/>
        </authorList>
    </citation>
    <scope>NUCLEOTIDE SEQUENCE [LARGE SCALE GENOMIC DNA]</scope>
    <source>
        <strain evidence="1 2">BNJ-SS-45</strain>
    </source>
</reference>
<protein>
    <submittedName>
        <fullName evidence="1">Uncharacterized protein</fullName>
    </submittedName>
</protein>
<name>A0A2T6GBI9_9PSED</name>
<dbReference type="Proteomes" id="UP000244178">
    <property type="component" value="Unassembled WGS sequence"/>
</dbReference>
<dbReference type="AlphaFoldDB" id="A0A2T6GBI9"/>
<sequence>MKDKDPIAEAVAAAAKSHPPLMKEAAQDLAALKVAQAAEFLPFDVQKASAGFPEGWDSSDGKYSSQFEVSEFLKGKRIIAVEFTNHNTIKFVLDDGLAVSLTPSGIEGDDLDLMVEKTAST</sequence>
<accession>A0A2T6GBI9</accession>
<gene>
    <name evidence="1" type="ORF">C5U62_31670</name>
</gene>
<evidence type="ECO:0000313" key="2">
    <source>
        <dbReference type="Proteomes" id="UP000244178"/>
    </source>
</evidence>
<dbReference type="RefSeq" id="WP_108546428.1">
    <property type="nucleotide sequence ID" value="NZ_PYJM01000012.1"/>
</dbReference>
<proteinExistence type="predicted"/>
<evidence type="ECO:0000313" key="1">
    <source>
        <dbReference type="EMBL" id="PUA41524.1"/>
    </source>
</evidence>